<organism evidence="2 3">
    <name type="scientific">Lujinxingia vulgaris</name>
    <dbReference type="NCBI Taxonomy" id="2600176"/>
    <lineage>
        <taxon>Bacteria</taxon>
        <taxon>Deltaproteobacteria</taxon>
        <taxon>Bradymonadales</taxon>
        <taxon>Lujinxingiaceae</taxon>
        <taxon>Lujinxingia</taxon>
    </lineage>
</organism>
<gene>
    <name evidence="2" type="ORF">FRC96_04770</name>
</gene>
<dbReference type="OrthoDB" id="5494228at2"/>
<evidence type="ECO:0000256" key="1">
    <source>
        <dbReference type="SAM" id="MobiDB-lite"/>
    </source>
</evidence>
<feature type="region of interest" description="Disordered" evidence="1">
    <location>
        <begin position="37"/>
        <end position="74"/>
    </location>
</feature>
<evidence type="ECO:0000313" key="3">
    <source>
        <dbReference type="Proteomes" id="UP000321046"/>
    </source>
</evidence>
<dbReference type="Proteomes" id="UP000321046">
    <property type="component" value="Unassembled WGS sequence"/>
</dbReference>
<reference evidence="2 3" key="1">
    <citation type="submission" date="2019-08" db="EMBL/GenBank/DDBJ databases">
        <title>Bradymonadales sp. TMQ2.</title>
        <authorList>
            <person name="Liang Q."/>
        </authorList>
    </citation>
    <scope>NUCLEOTIDE SEQUENCE [LARGE SCALE GENOMIC DNA]</scope>
    <source>
        <strain evidence="2 3">TMQ2</strain>
    </source>
</reference>
<sequence length="416" mass="42418">MRVRQVVMWAAAVMLLAGCLGDPEGVVFGGGDLDVGGDVASDSGSGDGGDNDGGEPDGGEPDGGEPDGGEPDVCVPGEAGCGPEHCANNQLDGDESDVDCGGSCPGCEAGEFCASVDDCATGEVLELRECERVDVEVCAPRGVGVYQVGELACESEDGEAARCVVRYSENEERRVEDDAACEIDTDEVVCGDERVEIGACLPGEGQACSTQGVRMVTTYQGQCAGGSCLEVVRASREESCTLASPPAPGDVCGAGQWSAWSDCVPESNRDSCAAGGVQERTRTVARCTSNGTCAPVSSEVDRETRACQRSPNPQLCSSTGADNSSFVCHQGQCCLPNCSDARLSCRAQVEDGCGGRCPRLTCSGVGQGCATDGQCRPFCGAATGSRTCESDAQCGQMCACPLGAAPRCEGQGCTCL</sequence>
<proteinExistence type="predicted"/>
<name>A0A5C6XDL7_9DELT</name>
<dbReference type="PROSITE" id="PS51257">
    <property type="entry name" value="PROKAR_LIPOPROTEIN"/>
    <property type="match status" value="1"/>
</dbReference>
<feature type="compositionally biased region" description="Acidic residues" evidence="1">
    <location>
        <begin position="49"/>
        <end position="70"/>
    </location>
</feature>
<evidence type="ECO:0000313" key="2">
    <source>
        <dbReference type="EMBL" id="TXD41179.1"/>
    </source>
</evidence>
<dbReference type="AlphaFoldDB" id="A0A5C6XDL7"/>
<protein>
    <submittedName>
        <fullName evidence="2">Uncharacterized protein</fullName>
    </submittedName>
</protein>
<accession>A0A5C6XDL7</accession>
<dbReference type="EMBL" id="VOSL01000021">
    <property type="protein sequence ID" value="TXD41179.1"/>
    <property type="molecule type" value="Genomic_DNA"/>
</dbReference>
<comment type="caution">
    <text evidence="2">The sequence shown here is derived from an EMBL/GenBank/DDBJ whole genome shotgun (WGS) entry which is preliminary data.</text>
</comment>
<dbReference type="RefSeq" id="WP_146973304.1">
    <property type="nucleotide sequence ID" value="NZ_VOSL01000021.1"/>
</dbReference>